<name>A0AA38LNC3_TAXCH</name>
<dbReference type="EMBL" id="JAHRHJ020000001">
    <property type="protein sequence ID" value="KAH9328775.1"/>
    <property type="molecule type" value="Genomic_DNA"/>
</dbReference>
<evidence type="ECO:0000259" key="2">
    <source>
        <dbReference type="Pfam" id="PF01764"/>
    </source>
</evidence>
<keyword evidence="4" id="KW-1185">Reference proteome</keyword>
<dbReference type="InterPro" id="IPR051218">
    <property type="entry name" value="Sec_MonoDiacylglyc_Lipase"/>
</dbReference>
<gene>
    <name evidence="3" type="ORF">KI387_000883</name>
</gene>
<sequence>VMEHGWRSPRLKYSILLSIMCMSVLCAGRELRTTSRDHRLDGHGYNRTLAKILVEYASAVYMDDLSALLSWSCSRCNGLTEGFEIIELIVDVQHCLQAFVGVARDLNAIVISFRGTQENSLQNWVEDLFCKKLDLNYPDMPGAMVHHGFYSAYHNTTLRPRIVDAVQIAQKKRDGLTVMVTGHSMGGAMAAFCALDLRVNFGVVDIEVVTFGQPRIGNLDFATYYSSLVPKTIRVTHEHDMVPHLPPYYTYFPQWTYHHFPREVWLYSIGFGSLAYEVEKICDSSGEDPSCSRSVSGNSITDHLEYYGVALQAESWGSCGIPMQEGQMTKVDDGMISDKINSSVESRVLGILAEKQVDNSQHSTL</sequence>
<dbReference type="GO" id="GO:0006629">
    <property type="term" value="P:lipid metabolic process"/>
    <property type="evidence" value="ECO:0007669"/>
    <property type="project" value="InterPro"/>
</dbReference>
<reference evidence="3 4" key="1">
    <citation type="journal article" date="2021" name="Nat. Plants">
        <title>The Taxus genome provides insights into paclitaxel biosynthesis.</title>
        <authorList>
            <person name="Xiong X."/>
            <person name="Gou J."/>
            <person name="Liao Q."/>
            <person name="Li Y."/>
            <person name="Zhou Q."/>
            <person name="Bi G."/>
            <person name="Li C."/>
            <person name="Du R."/>
            <person name="Wang X."/>
            <person name="Sun T."/>
            <person name="Guo L."/>
            <person name="Liang H."/>
            <person name="Lu P."/>
            <person name="Wu Y."/>
            <person name="Zhang Z."/>
            <person name="Ro D.K."/>
            <person name="Shang Y."/>
            <person name="Huang S."/>
            <person name="Yan J."/>
        </authorList>
    </citation>
    <scope>NUCLEOTIDE SEQUENCE [LARGE SCALE GENOMIC DNA]</scope>
    <source>
        <strain evidence="3">Ta-2019</strain>
    </source>
</reference>
<dbReference type="OMA" id="CTRCECT"/>
<evidence type="ECO:0000256" key="1">
    <source>
        <dbReference type="SAM" id="SignalP"/>
    </source>
</evidence>
<feature type="domain" description="Fungal lipase-type" evidence="2">
    <location>
        <begin position="110"/>
        <end position="248"/>
    </location>
</feature>
<feature type="chain" id="PRO_5041339102" description="Fungal lipase-type domain-containing protein" evidence="1">
    <location>
        <begin position="27"/>
        <end position="365"/>
    </location>
</feature>
<dbReference type="Pfam" id="PF01764">
    <property type="entry name" value="Lipase_3"/>
    <property type="match status" value="1"/>
</dbReference>
<dbReference type="PANTHER" id="PTHR45856:SF11">
    <property type="entry name" value="FUNGAL LIPASE-LIKE DOMAIN-CONTAINING PROTEIN"/>
    <property type="match status" value="1"/>
</dbReference>
<comment type="caution">
    <text evidence="3">The sequence shown here is derived from an EMBL/GenBank/DDBJ whole genome shotgun (WGS) entry which is preliminary data.</text>
</comment>
<evidence type="ECO:0000313" key="3">
    <source>
        <dbReference type="EMBL" id="KAH9328775.1"/>
    </source>
</evidence>
<accession>A0AA38LNC3</accession>
<proteinExistence type="predicted"/>
<dbReference type="Proteomes" id="UP000824469">
    <property type="component" value="Unassembled WGS sequence"/>
</dbReference>
<dbReference type="InterPro" id="IPR029058">
    <property type="entry name" value="AB_hydrolase_fold"/>
</dbReference>
<dbReference type="SUPFAM" id="SSF53474">
    <property type="entry name" value="alpha/beta-Hydrolases"/>
    <property type="match status" value="1"/>
</dbReference>
<dbReference type="CDD" id="cd00519">
    <property type="entry name" value="Lipase_3"/>
    <property type="match status" value="1"/>
</dbReference>
<protein>
    <recommendedName>
        <fullName evidence="2">Fungal lipase-type domain-containing protein</fullName>
    </recommendedName>
</protein>
<evidence type="ECO:0000313" key="4">
    <source>
        <dbReference type="Proteomes" id="UP000824469"/>
    </source>
</evidence>
<dbReference type="AlphaFoldDB" id="A0AA38LNC3"/>
<organism evidence="3 4">
    <name type="scientific">Taxus chinensis</name>
    <name type="common">Chinese yew</name>
    <name type="synonym">Taxus wallichiana var. chinensis</name>
    <dbReference type="NCBI Taxonomy" id="29808"/>
    <lineage>
        <taxon>Eukaryota</taxon>
        <taxon>Viridiplantae</taxon>
        <taxon>Streptophyta</taxon>
        <taxon>Embryophyta</taxon>
        <taxon>Tracheophyta</taxon>
        <taxon>Spermatophyta</taxon>
        <taxon>Pinopsida</taxon>
        <taxon>Pinidae</taxon>
        <taxon>Conifers II</taxon>
        <taxon>Cupressales</taxon>
        <taxon>Taxaceae</taxon>
        <taxon>Taxus</taxon>
    </lineage>
</organism>
<feature type="non-terminal residue" evidence="3">
    <location>
        <position position="1"/>
    </location>
</feature>
<keyword evidence="1" id="KW-0732">Signal</keyword>
<dbReference type="InterPro" id="IPR002921">
    <property type="entry name" value="Fungal_lipase-type"/>
</dbReference>
<dbReference type="Gene3D" id="3.40.50.1820">
    <property type="entry name" value="alpha/beta hydrolase"/>
    <property type="match status" value="1"/>
</dbReference>
<feature type="signal peptide" evidence="1">
    <location>
        <begin position="1"/>
        <end position="26"/>
    </location>
</feature>
<dbReference type="PANTHER" id="PTHR45856">
    <property type="entry name" value="ALPHA/BETA-HYDROLASES SUPERFAMILY PROTEIN"/>
    <property type="match status" value="1"/>
</dbReference>